<organism evidence="5 6">
    <name type="scientific">Cicer arietinum</name>
    <name type="common">Chickpea</name>
    <name type="synonym">Garbanzo</name>
    <dbReference type="NCBI Taxonomy" id="3827"/>
    <lineage>
        <taxon>Eukaryota</taxon>
        <taxon>Viridiplantae</taxon>
        <taxon>Streptophyta</taxon>
        <taxon>Embryophyta</taxon>
        <taxon>Tracheophyta</taxon>
        <taxon>Spermatophyta</taxon>
        <taxon>Magnoliopsida</taxon>
        <taxon>eudicotyledons</taxon>
        <taxon>Gunneridae</taxon>
        <taxon>Pentapetalae</taxon>
        <taxon>rosids</taxon>
        <taxon>fabids</taxon>
        <taxon>Fabales</taxon>
        <taxon>Fabaceae</taxon>
        <taxon>Papilionoideae</taxon>
        <taxon>50 kb inversion clade</taxon>
        <taxon>NPAAA clade</taxon>
        <taxon>Hologalegina</taxon>
        <taxon>IRL clade</taxon>
        <taxon>Cicereae</taxon>
        <taxon>Cicer</taxon>
    </lineage>
</organism>
<proteinExistence type="inferred from homology"/>
<evidence type="ECO:0000313" key="5">
    <source>
        <dbReference type="Proteomes" id="UP000087171"/>
    </source>
</evidence>
<dbReference type="OrthoDB" id="671439at2759"/>
<dbReference type="Gene3D" id="3.40.50.1110">
    <property type="entry name" value="SGNH hydrolase"/>
    <property type="match status" value="1"/>
</dbReference>
<protein>
    <submittedName>
        <fullName evidence="6">GDSL esterase/lipase CPRD49-like</fullName>
    </submittedName>
</protein>
<comment type="similarity">
    <text evidence="1">Belongs to the 'GDSL' lipolytic enzyme family.</text>
</comment>
<dbReference type="InterPro" id="IPR045136">
    <property type="entry name" value="Iah1-like"/>
</dbReference>
<sequence length="257" mass="29589">MRPQFVLFGSSIVQYSFYQGWGATLSHLYARKADIVLRGYAGWNSRRALKVVDKVFPKNAPKQPELVIVYFGGNDSTPPHKSGYGPHVPLDEYKENMRKIAQHIKGLSENTRIIFLSTPPIDEAKIKENMNEFGQPIRTNEECRKYSKACLEMCLEENIKAIDLWNLIQRKDNWKNVCIFDDGIHLTAKGNEIVSNEILKVLKVAEWKPSLYWMEMPPEFGEDSSYDPISSFGVKTNISNIPFPYHLQWDNPFVSKL</sequence>
<dbReference type="InterPro" id="IPR013830">
    <property type="entry name" value="SGNH_hydro"/>
</dbReference>
<evidence type="ECO:0000313" key="6">
    <source>
        <dbReference type="RefSeq" id="XP_004492448.1"/>
    </source>
</evidence>
<dbReference type="AlphaFoldDB" id="A0A1S2XPB3"/>
<dbReference type="GO" id="GO:0016042">
    <property type="term" value="P:lipid catabolic process"/>
    <property type="evidence" value="ECO:0007669"/>
    <property type="project" value="UniProtKB-KW"/>
</dbReference>
<dbReference type="Proteomes" id="UP000087171">
    <property type="component" value="Chromosome Ca3"/>
</dbReference>
<dbReference type="GO" id="GO:0016787">
    <property type="term" value="F:hydrolase activity"/>
    <property type="evidence" value="ECO:0007669"/>
    <property type="project" value="UniProtKB-KW"/>
</dbReference>
<evidence type="ECO:0000256" key="2">
    <source>
        <dbReference type="ARBA" id="ARBA00022801"/>
    </source>
</evidence>
<dbReference type="Pfam" id="PF13472">
    <property type="entry name" value="Lipase_GDSL_2"/>
    <property type="match status" value="1"/>
</dbReference>
<accession>A0A1S2XPB3</accession>
<keyword evidence="3" id="KW-0443">Lipid metabolism</keyword>
<dbReference type="FunFam" id="3.40.50.1110:FF:000002">
    <property type="entry name" value="isoamyl acetate-hydrolyzing esterase 1 homolog"/>
    <property type="match status" value="1"/>
</dbReference>
<dbReference type="eggNOG" id="KOG3035">
    <property type="taxonomic scope" value="Eukaryota"/>
</dbReference>
<reference evidence="6" key="2">
    <citation type="submission" date="2025-08" db="UniProtKB">
        <authorList>
            <consortium name="RefSeq"/>
        </authorList>
    </citation>
    <scope>IDENTIFICATION</scope>
    <source>
        <tissue evidence="6">Etiolated seedlings</tissue>
    </source>
</reference>
<dbReference type="SUPFAM" id="SSF52266">
    <property type="entry name" value="SGNH hydrolase"/>
    <property type="match status" value="1"/>
</dbReference>
<dbReference type="STRING" id="3827.A0A1S2XPB3"/>
<gene>
    <name evidence="6" type="primary">LOC101514539</name>
</gene>
<dbReference type="InterPro" id="IPR036514">
    <property type="entry name" value="SGNH_hydro_sf"/>
</dbReference>
<keyword evidence="3" id="KW-0442">Lipid degradation</keyword>
<dbReference type="PANTHER" id="PTHR14209">
    <property type="entry name" value="ISOAMYL ACETATE-HYDROLYZING ESTERASE 1"/>
    <property type="match status" value="1"/>
</dbReference>
<dbReference type="PANTHER" id="PTHR14209:SF21">
    <property type="entry name" value="HYDROLYZING ESTERASE-LIKE PROTEIN, PUTATIVE-RELATED"/>
    <property type="match status" value="1"/>
</dbReference>
<evidence type="ECO:0000256" key="3">
    <source>
        <dbReference type="ARBA" id="ARBA00022963"/>
    </source>
</evidence>
<evidence type="ECO:0000259" key="4">
    <source>
        <dbReference type="Pfam" id="PF13472"/>
    </source>
</evidence>
<dbReference type="RefSeq" id="XP_004492448.1">
    <property type="nucleotide sequence ID" value="XM_004492391.3"/>
</dbReference>
<dbReference type="PaxDb" id="3827-XP_004492448.1"/>
<keyword evidence="2" id="KW-0378">Hydrolase</keyword>
<dbReference type="KEGG" id="cam:101514539"/>
<keyword evidence="5" id="KW-1185">Reference proteome</keyword>
<reference evidence="5" key="1">
    <citation type="journal article" date="2013" name="Nat. Biotechnol.">
        <title>Draft genome sequence of chickpea (Cicer arietinum) provides a resource for trait improvement.</title>
        <authorList>
            <person name="Varshney R.K."/>
            <person name="Song C."/>
            <person name="Saxena R.K."/>
            <person name="Azam S."/>
            <person name="Yu S."/>
            <person name="Sharpe A.G."/>
            <person name="Cannon S."/>
            <person name="Baek J."/>
            <person name="Rosen B.D."/>
            <person name="Tar'an B."/>
            <person name="Millan T."/>
            <person name="Zhang X."/>
            <person name="Ramsay L.D."/>
            <person name="Iwata A."/>
            <person name="Wang Y."/>
            <person name="Nelson W."/>
            <person name="Farmer A.D."/>
            <person name="Gaur P.M."/>
            <person name="Soderlund C."/>
            <person name="Penmetsa R.V."/>
            <person name="Xu C."/>
            <person name="Bharti A.K."/>
            <person name="He W."/>
            <person name="Winter P."/>
            <person name="Zhao S."/>
            <person name="Hane J.K."/>
            <person name="Carrasquilla-Garcia N."/>
            <person name="Condie J.A."/>
            <person name="Upadhyaya H.D."/>
            <person name="Luo M.C."/>
            <person name="Thudi M."/>
            <person name="Gowda C.L."/>
            <person name="Singh N.P."/>
            <person name="Lichtenzveig J."/>
            <person name="Gali K.K."/>
            <person name="Rubio J."/>
            <person name="Nadarajan N."/>
            <person name="Dolezel J."/>
            <person name="Bansal K.C."/>
            <person name="Xu X."/>
            <person name="Edwards D."/>
            <person name="Zhang G."/>
            <person name="Kahl G."/>
            <person name="Gil J."/>
            <person name="Singh K.B."/>
            <person name="Datta S.K."/>
            <person name="Jackson S.A."/>
            <person name="Wang J."/>
            <person name="Cook D.R."/>
        </authorList>
    </citation>
    <scope>NUCLEOTIDE SEQUENCE [LARGE SCALE GENOMIC DNA]</scope>
    <source>
        <strain evidence="5">cv. CDC Frontier</strain>
    </source>
</reference>
<feature type="domain" description="SGNH hydrolase-type esterase" evidence="4">
    <location>
        <begin position="7"/>
        <end position="193"/>
    </location>
</feature>
<evidence type="ECO:0000256" key="1">
    <source>
        <dbReference type="ARBA" id="ARBA00008668"/>
    </source>
</evidence>
<dbReference type="GeneID" id="101514539"/>
<name>A0A1S2XPB3_CICAR</name>
<dbReference type="CDD" id="cd01838">
    <property type="entry name" value="Isoamyl_acetate_hydrolase_like"/>
    <property type="match status" value="1"/>
</dbReference>